<gene>
    <name evidence="2" type="ORF">FYJ80_09435</name>
</gene>
<sequence length="57" mass="6486">MKLEETKRVQQSYDLPKTISTIVASLVTAGLYLYRRSMLIPIAGGTIVYMLMVQFVF</sequence>
<reference evidence="2 3" key="1">
    <citation type="submission" date="2019-08" db="EMBL/GenBank/DDBJ databases">
        <title>In-depth cultivation of the pig gut microbiome towards novel bacterial diversity and tailored functional studies.</title>
        <authorList>
            <person name="Wylensek D."/>
            <person name="Hitch T.C.A."/>
            <person name="Clavel T."/>
        </authorList>
    </citation>
    <scope>NUCLEOTIDE SEQUENCE [LARGE SCALE GENOMIC DNA]</scope>
    <source>
        <strain evidence="2 3">NM-380-WT-3C1</strain>
    </source>
</reference>
<dbReference type="Pfam" id="PF05437">
    <property type="entry name" value="AzlD"/>
    <property type="match status" value="1"/>
</dbReference>
<keyword evidence="1" id="KW-0812">Transmembrane</keyword>
<evidence type="ECO:0000256" key="1">
    <source>
        <dbReference type="SAM" id="Phobius"/>
    </source>
</evidence>
<keyword evidence="3" id="KW-1185">Reference proteome</keyword>
<feature type="transmembrane region" description="Helical" evidence="1">
    <location>
        <begin position="38"/>
        <end position="56"/>
    </location>
</feature>
<dbReference type="AlphaFoldDB" id="A0A7X2PDT0"/>
<name>A0A7X2PDT0_9SPIO</name>
<keyword evidence="1" id="KW-0472">Membrane</keyword>
<feature type="transmembrane region" description="Helical" evidence="1">
    <location>
        <begin position="12"/>
        <end position="32"/>
    </location>
</feature>
<evidence type="ECO:0000313" key="3">
    <source>
        <dbReference type="Proteomes" id="UP000460549"/>
    </source>
</evidence>
<dbReference type="Proteomes" id="UP000460549">
    <property type="component" value="Unassembled WGS sequence"/>
</dbReference>
<comment type="caution">
    <text evidence="2">The sequence shown here is derived from an EMBL/GenBank/DDBJ whole genome shotgun (WGS) entry which is preliminary data.</text>
</comment>
<keyword evidence="1" id="KW-1133">Transmembrane helix</keyword>
<organism evidence="2 3">
    <name type="scientific">Bullifex porci</name>
    <dbReference type="NCBI Taxonomy" id="2606638"/>
    <lineage>
        <taxon>Bacteria</taxon>
        <taxon>Pseudomonadati</taxon>
        <taxon>Spirochaetota</taxon>
        <taxon>Spirochaetia</taxon>
        <taxon>Spirochaetales</taxon>
        <taxon>Spirochaetaceae</taxon>
        <taxon>Bullifex</taxon>
    </lineage>
</organism>
<evidence type="ECO:0000313" key="2">
    <source>
        <dbReference type="EMBL" id="MSU06991.1"/>
    </source>
</evidence>
<dbReference type="EMBL" id="VUNN01000022">
    <property type="protein sequence ID" value="MSU06991.1"/>
    <property type="molecule type" value="Genomic_DNA"/>
</dbReference>
<proteinExistence type="predicted"/>
<accession>A0A7X2PDT0</accession>
<protein>
    <submittedName>
        <fullName evidence="2">Uncharacterized protein</fullName>
    </submittedName>
</protein>
<dbReference type="InterPro" id="IPR008407">
    <property type="entry name" value="Brnchd-chn_aa_trnsp_AzlD"/>
</dbReference>